<proteinExistence type="predicted"/>
<dbReference type="STRING" id="240176.A8NCM4"/>
<dbReference type="PRINTS" id="PR00320">
    <property type="entry name" value="GPROTEINBRPT"/>
</dbReference>
<keyword evidence="2" id="KW-0677">Repeat</keyword>
<evidence type="ECO:0000313" key="5">
    <source>
        <dbReference type="EMBL" id="EAU89317.2"/>
    </source>
</evidence>
<gene>
    <name evidence="5" type="ORF">CC1G_03582</name>
</gene>
<keyword evidence="6" id="KW-1185">Reference proteome</keyword>
<dbReference type="FunFam" id="2.130.10.10:FF:000102">
    <property type="entry name" value="Actin-interacting protein 1"/>
    <property type="match status" value="1"/>
</dbReference>
<name>A8NCM4_COPC7</name>
<evidence type="ECO:0000256" key="1">
    <source>
        <dbReference type="ARBA" id="ARBA00022574"/>
    </source>
</evidence>
<dbReference type="PANTHER" id="PTHR19856:SF0">
    <property type="entry name" value="WD REPEAT-CONTAINING PROTEIN 1"/>
    <property type="match status" value="1"/>
</dbReference>
<evidence type="ECO:0000313" key="6">
    <source>
        <dbReference type="Proteomes" id="UP000001861"/>
    </source>
</evidence>
<dbReference type="Proteomes" id="UP000001861">
    <property type="component" value="Unassembled WGS sequence"/>
</dbReference>
<dbReference type="Pfam" id="PF00400">
    <property type="entry name" value="WD40"/>
    <property type="match status" value="5"/>
</dbReference>
<dbReference type="AlphaFoldDB" id="A8NCM4"/>
<protein>
    <submittedName>
        <fullName evidence="5">WD-repeat-containing protein</fullName>
    </submittedName>
</protein>
<dbReference type="InParanoid" id="A8NCM4"/>
<feature type="repeat" description="WD" evidence="3">
    <location>
        <begin position="550"/>
        <end position="580"/>
    </location>
</feature>
<evidence type="ECO:0000256" key="2">
    <source>
        <dbReference type="ARBA" id="ARBA00022737"/>
    </source>
</evidence>
<dbReference type="PANTHER" id="PTHR19856">
    <property type="entry name" value="WD-REPEATCONTAINING PROTEIN WDR1"/>
    <property type="match status" value="1"/>
</dbReference>
<dbReference type="InterPro" id="IPR001680">
    <property type="entry name" value="WD40_rpt"/>
</dbReference>
<dbReference type="PROSITE" id="PS50082">
    <property type="entry name" value="WD_REPEATS_2"/>
    <property type="match status" value="4"/>
</dbReference>
<accession>A8NCM4</accession>
<dbReference type="EMBL" id="AACS02000009">
    <property type="protein sequence ID" value="EAU89317.2"/>
    <property type="molecule type" value="Genomic_DNA"/>
</dbReference>
<dbReference type="KEGG" id="cci:CC1G_03582"/>
<evidence type="ECO:0000256" key="3">
    <source>
        <dbReference type="PROSITE-ProRule" id="PRU00221"/>
    </source>
</evidence>
<organism evidence="5 6">
    <name type="scientific">Coprinopsis cinerea (strain Okayama-7 / 130 / ATCC MYA-4618 / FGSC 9003)</name>
    <name type="common">Inky cap fungus</name>
    <name type="synonym">Hormographiella aspergillata</name>
    <dbReference type="NCBI Taxonomy" id="240176"/>
    <lineage>
        <taxon>Eukaryota</taxon>
        <taxon>Fungi</taxon>
        <taxon>Dikarya</taxon>
        <taxon>Basidiomycota</taxon>
        <taxon>Agaricomycotina</taxon>
        <taxon>Agaricomycetes</taxon>
        <taxon>Agaricomycetidae</taxon>
        <taxon>Agaricales</taxon>
        <taxon>Agaricineae</taxon>
        <taxon>Psathyrellaceae</taxon>
        <taxon>Coprinopsis</taxon>
    </lineage>
</organism>
<dbReference type="OrthoDB" id="2306at2759"/>
<dbReference type="HOGENOM" id="CLU_015246_1_0_1"/>
<dbReference type="InterPro" id="IPR036322">
    <property type="entry name" value="WD40_repeat_dom_sf"/>
</dbReference>
<comment type="caution">
    <text evidence="5">The sequence shown here is derived from an EMBL/GenBank/DDBJ whole genome shotgun (WGS) entry which is preliminary data.</text>
</comment>
<dbReference type="eggNOG" id="KOG0318">
    <property type="taxonomic scope" value="Eukaryota"/>
</dbReference>
<dbReference type="Gene3D" id="2.130.10.10">
    <property type="entry name" value="YVTN repeat-like/Quinoprotein amine dehydrogenase"/>
    <property type="match status" value="2"/>
</dbReference>
<dbReference type="VEuPathDB" id="FungiDB:CC1G_03582"/>
<feature type="region of interest" description="Disordered" evidence="4">
    <location>
        <begin position="1"/>
        <end position="22"/>
    </location>
</feature>
<reference evidence="5 6" key="1">
    <citation type="journal article" date="2010" name="Proc. Natl. Acad. Sci. U.S.A.">
        <title>Insights into evolution of multicellular fungi from the assembled chromosomes of the mushroom Coprinopsis cinerea (Coprinus cinereus).</title>
        <authorList>
            <person name="Stajich J.E."/>
            <person name="Wilke S.K."/>
            <person name="Ahren D."/>
            <person name="Au C.H."/>
            <person name="Birren B.W."/>
            <person name="Borodovsky M."/>
            <person name="Burns C."/>
            <person name="Canback B."/>
            <person name="Casselton L.A."/>
            <person name="Cheng C.K."/>
            <person name="Deng J."/>
            <person name="Dietrich F.S."/>
            <person name="Fargo D.C."/>
            <person name="Farman M.L."/>
            <person name="Gathman A.C."/>
            <person name="Goldberg J."/>
            <person name="Guigo R."/>
            <person name="Hoegger P.J."/>
            <person name="Hooker J.B."/>
            <person name="Huggins A."/>
            <person name="James T.Y."/>
            <person name="Kamada T."/>
            <person name="Kilaru S."/>
            <person name="Kodira C."/>
            <person name="Kues U."/>
            <person name="Kupfer D."/>
            <person name="Kwan H.S."/>
            <person name="Lomsadze A."/>
            <person name="Li W."/>
            <person name="Lilly W.W."/>
            <person name="Ma L.J."/>
            <person name="Mackey A.J."/>
            <person name="Manning G."/>
            <person name="Martin F."/>
            <person name="Muraguchi H."/>
            <person name="Natvig D.O."/>
            <person name="Palmerini H."/>
            <person name="Ramesh M.A."/>
            <person name="Rehmeyer C.J."/>
            <person name="Roe B.A."/>
            <person name="Shenoy N."/>
            <person name="Stanke M."/>
            <person name="Ter-Hovhannisyan V."/>
            <person name="Tunlid A."/>
            <person name="Velagapudi R."/>
            <person name="Vision T.J."/>
            <person name="Zeng Q."/>
            <person name="Zolan M.E."/>
            <person name="Pukkila P.J."/>
        </authorList>
    </citation>
    <scope>NUCLEOTIDE SEQUENCE [LARGE SCALE GENOMIC DNA]</scope>
    <source>
        <strain evidence="6">Okayama-7 / 130 / ATCC MYA-4618 / FGSC 9003</strain>
    </source>
</reference>
<dbReference type="OMA" id="FYQGPPF"/>
<feature type="repeat" description="WD" evidence="3">
    <location>
        <begin position="52"/>
        <end position="85"/>
    </location>
</feature>
<dbReference type="PROSITE" id="PS50294">
    <property type="entry name" value="WD_REPEATS_REGION"/>
    <property type="match status" value="3"/>
</dbReference>
<dbReference type="FunCoup" id="A8NCM4">
    <property type="interactions" value="238"/>
</dbReference>
<keyword evidence="1 3" id="KW-0853">WD repeat</keyword>
<dbReference type="GO" id="GO:0030864">
    <property type="term" value="C:cortical actin cytoskeleton"/>
    <property type="evidence" value="ECO:0007669"/>
    <property type="project" value="TreeGrafter"/>
</dbReference>
<sequence>MSAKASLIFPPNPTTTRGSSTKLSSHKDKVVYTTGKVVVVRDLKNPGLTFAYSGHLHNATVARFSPSGFYCASGDASGTVRVWDVVGEDKALKGEYRVLAGRINDLAWDGESKRIIAVGDGRDKFGHAFMMDTGSSSGEIIGHSKAVNAVSIRPQRPFKAITASDDAQINFHAGVPFKYERTIKTHTKFVQDVKFSPSGDHFLSVGSDAKIFIYEGKTGDTVAEFTDSPHTGTIFAGNWSPDGKSIVTSSGDRTVKLWDVETRKVVSSWALGTAIEAQQVGNTWNDDINIVSLSMSGALNQFDPRVGDKPVHVYTAPQMPITSLLSTKSDTFLAGTADGRVYSYSTSKQESTPVGGPGHSSYVVDLAASPSSSSGTTTAYSVGFDDHVREIDSVGESYVQAAVKTTAQPKSISISSNDTIFVAQPELIEVFRSNQKLYSLAPKAFKPTAIAARPSGNGNENESVSLVAVGAEDNKVYLFEWDGKELKPKESGGVFDNNKGPISVLAFSPDGKVLAAGDFLDDVFHSGTKGKIMPYSIEEKKPITPTWVFHTARINTLSWTSNSQFLASGSLDTNVYIWSLAKPSKKVVIKEANPGGVNGVQWVNGGEGGKLVSAGADGCARVWDVVFPEA</sequence>
<dbReference type="InterPro" id="IPR015943">
    <property type="entry name" value="WD40/YVTN_repeat-like_dom_sf"/>
</dbReference>
<feature type="repeat" description="WD" evidence="3">
    <location>
        <begin position="227"/>
        <end position="268"/>
    </location>
</feature>
<dbReference type="GO" id="GO:0051015">
    <property type="term" value="F:actin filament binding"/>
    <property type="evidence" value="ECO:0007669"/>
    <property type="project" value="TreeGrafter"/>
</dbReference>
<dbReference type="SUPFAM" id="SSF50978">
    <property type="entry name" value="WD40 repeat-like"/>
    <property type="match status" value="2"/>
</dbReference>
<dbReference type="RefSeq" id="XP_001832568.2">
    <property type="nucleotide sequence ID" value="XM_001832516.2"/>
</dbReference>
<dbReference type="SMART" id="SM00320">
    <property type="entry name" value="WD40"/>
    <property type="match status" value="10"/>
</dbReference>
<feature type="repeat" description="WD" evidence="3">
    <location>
        <begin position="183"/>
        <end position="224"/>
    </location>
</feature>
<dbReference type="PROSITE" id="PS00678">
    <property type="entry name" value="WD_REPEATS_1"/>
    <property type="match status" value="2"/>
</dbReference>
<dbReference type="GeneID" id="6009056"/>
<dbReference type="InterPro" id="IPR020472">
    <property type="entry name" value="WD40_PAC1"/>
</dbReference>
<evidence type="ECO:0000256" key="4">
    <source>
        <dbReference type="SAM" id="MobiDB-lite"/>
    </source>
</evidence>
<dbReference type="GO" id="GO:0030042">
    <property type="term" value="P:actin filament depolymerization"/>
    <property type="evidence" value="ECO:0007669"/>
    <property type="project" value="TreeGrafter"/>
</dbReference>
<dbReference type="InterPro" id="IPR019775">
    <property type="entry name" value="WD40_repeat_CS"/>
</dbReference>